<dbReference type="InterPro" id="IPR009706">
    <property type="entry name" value="DUF1287"/>
</dbReference>
<dbReference type="Pfam" id="PF06940">
    <property type="entry name" value="DUF1287"/>
    <property type="match status" value="1"/>
</dbReference>
<name>A0A7X2NRI8_9FIRM</name>
<dbReference type="RefSeq" id="WP_105303924.1">
    <property type="nucleotide sequence ID" value="NZ_VUMN01000006.1"/>
</dbReference>
<dbReference type="EMBL" id="VUMN01000006">
    <property type="protein sequence ID" value="MSS58006.1"/>
    <property type="molecule type" value="Genomic_DNA"/>
</dbReference>
<comment type="caution">
    <text evidence="1">The sequence shown here is derived from an EMBL/GenBank/DDBJ whole genome shotgun (WGS) entry which is preliminary data.</text>
</comment>
<accession>A0A7X2NRI8</accession>
<evidence type="ECO:0000313" key="2">
    <source>
        <dbReference type="Proteomes" id="UP000461880"/>
    </source>
</evidence>
<keyword evidence="2" id="KW-1185">Reference proteome</keyword>
<dbReference type="AlphaFoldDB" id="A0A7X2NRI8"/>
<sequence length="221" mass="25428">MTNHRNLRRILLSAAAAVLIIAAFFSLFLKNHTSSARLPDRCRDKISAYFSQTDEDKDGIDDQTDILQSALRYTETHPSYQSRYYAGGYPDDGYGVCTDLVAAALKGAGYDLRVLVDQDIRQNPQDYEVETPDANIDYRRVRNLQVWFRNHAIPCSMDLNEIEDWQGGDIVIFRNHIGIVSDHRNAEGIPYVIHHSGPFQRRYEEDILEHRNDLIGHYRIS</sequence>
<reference evidence="1 2" key="1">
    <citation type="submission" date="2019-08" db="EMBL/GenBank/DDBJ databases">
        <title>In-depth cultivation of the pig gut microbiome towards novel bacterial diversity and tailored functional studies.</title>
        <authorList>
            <person name="Wylensek D."/>
            <person name="Hitch T.C.A."/>
            <person name="Clavel T."/>
        </authorList>
    </citation>
    <scope>NUCLEOTIDE SEQUENCE [LARGE SCALE GENOMIC DNA]</scope>
    <source>
        <strain evidence="1 2">Oil+RF-744-GAM-WT-6</strain>
    </source>
</reference>
<dbReference type="Proteomes" id="UP000461880">
    <property type="component" value="Unassembled WGS sequence"/>
</dbReference>
<gene>
    <name evidence="1" type="ORF">FYJ51_03720</name>
</gene>
<organism evidence="1 2">
    <name type="scientific">Stecheria intestinalis</name>
    <dbReference type="NCBI Taxonomy" id="2606630"/>
    <lineage>
        <taxon>Bacteria</taxon>
        <taxon>Bacillati</taxon>
        <taxon>Bacillota</taxon>
        <taxon>Erysipelotrichia</taxon>
        <taxon>Erysipelotrichales</taxon>
        <taxon>Erysipelotrichaceae</taxon>
        <taxon>Stecheria</taxon>
    </lineage>
</organism>
<evidence type="ECO:0000313" key="1">
    <source>
        <dbReference type="EMBL" id="MSS58006.1"/>
    </source>
</evidence>
<protein>
    <submittedName>
        <fullName evidence="1">DUF1287 domain-containing protein</fullName>
    </submittedName>
</protein>
<proteinExistence type="predicted"/>